<dbReference type="EMBL" id="JXTB01000406">
    <property type="protein sequence ID" value="PON41814.1"/>
    <property type="molecule type" value="Genomic_DNA"/>
</dbReference>
<gene>
    <name evidence="1" type="ORF">PanWU01x14_286600</name>
</gene>
<name>A0A2P5AZ23_PARAD</name>
<proteinExistence type="predicted"/>
<keyword evidence="2" id="KW-1185">Reference proteome</keyword>
<comment type="caution">
    <text evidence="1">The sequence shown here is derived from an EMBL/GenBank/DDBJ whole genome shotgun (WGS) entry which is preliminary data.</text>
</comment>
<evidence type="ECO:0000313" key="1">
    <source>
        <dbReference type="EMBL" id="PON41814.1"/>
    </source>
</evidence>
<sequence>MISSNPSSLKAIKKYVLSLFDVPTMVVPRDLTRTSLYSQYIHFYEPYPVEEFNEVEVLILDADAKMLEHYAKFLEHDTNDDKEKAEIAYVFCFGNDTLKIDL</sequence>
<dbReference type="AlphaFoldDB" id="A0A2P5AZ23"/>
<accession>A0A2P5AZ23</accession>
<evidence type="ECO:0000313" key="2">
    <source>
        <dbReference type="Proteomes" id="UP000237105"/>
    </source>
</evidence>
<reference evidence="2" key="1">
    <citation type="submission" date="2016-06" db="EMBL/GenBank/DDBJ databases">
        <title>Parallel loss of symbiosis genes in relatives of nitrogen-fixing non-legume Parasponia.</title>
        <authorList>
            <person name="Van Velzen R."/>
            <person name="Holmer R."/>
            <person name="Bu F."/>
            <person name="Rutten L."/>
            <person name="Van Zeijl A."/>
            <person name="Liu W."/>
            <person name="Santuari L."/>
            <person name="Cao Q."/>
            <person name="Sharma T."/>
            <person name="Shen D."/>
            <person name="Roswanjaya Y."/>
            <person name="Wardhani T."/>
            <person name="Kalhor M.S."/>
            <person name="Jansen J."/>
            <person name="Van den Hoogen J."/>
            <person name="Gungor B."/>
            <person name="Hartog M."/>
            <person name="Hontelez J."/>
            <person name="Verver J."/>
            <person name="Yang W.-C."/>
            <person name="Schijlen E."/>
            <person name="Repin R."/>
            <person name="Schilthuizen M."/>
            <person name="Schranz E."/>
            <person name="Heidstra R."/>
            <person name="Miyata K."/>
            <person name="Fedorova E."/>
            <person name="Kohlen W."/>
            <person name="Bisseling T."/>
            <person name="Smit S."/>
            <person name="Geurts R."/>
        </authorList>
    </citation>
    <scope>NUCLEOTIDE SEQUENCE [LARGE SCALE GENOMIC DNA]</scope>
    <source>
        <strain evidence="2">cv. WU1-14</strain>
    </source>
</reference>
<organism evidence="1 2">
    <name type="scientific">Parasponia andersonii</name>
    <name type="common">Sponia andersonii</name>
    <dbReference type="NCBI Taxonomy" id="3476"/>
    <lineage>
        <taxon>Eukaryota</taxon>
        <taxon>Viridiplantae</taxon>
        <taxon>Streptophyta</taxon>
        <taxon>Embryophyta</taxon>
        <taxon>Tracheophyta</taxon>
        <taxon>Spermatophyta</taxon>
        <taxon>Magnoliopsida</taxon>
        <taxon>eudicotyledons</taxon>
        <taxon>Gunneridae</taxon>
        <taxon>Pentapetalae</taxon>
        <taxon>rosids</taxon>
        <taxon>fabids</taxon>
        <taxon>Rosales</taxon>
        <taxon>Cannabaceae</taxon>
        <taxon>Parasponia</taxon>
    </lineage>
</organism>
<dbReference type="Proteomes" id="UP000237105">
    <property type="component" value="Unassembled WGS sequence"/>
</dbReference>
<protein>
    <submittedName>
        <fullName evidence="1">Uncharacterized protein</fullName>
    </submittedName>
</protein>